<dbReference type="SMART" id="SM00382">
    <property type="entry name" value="AAA"/>
    <property type="match status" value="1"/>
</dbReference>
<dbReference type="Proteomes" id="UP000308121">
    <property type="component" value="Unassembled WGS sequence"/>
</dbReference>
<dbReference type="RefSeq" id="WP_154728217.1">
    <property type="nucleotide sequence ID" value="NZ_SZYE01000010.1"/>
</dbReference>
<name>A0A7Z8K1K8_9CELL</name>
<dbReference type="Gene3D" id="3.40.50.300">
    <property type="entry name" value="P-loop containing nucleotide triphosphate hydrolases"/>
    <property type="match status" value="1"/>
</dbReference>
<dbReference type="InterPro" id="IPR003593">
    <property type="entry name" value="AAA+_ATPase"/>
</dbReference>
<dbReference type="OrthoDB" id="3193269at2"/>
<evidence type="ECO:0000256" key="1">
    <source>
        <dbReference type="SAM" id="MobiDB-lite"/>
    </source>
</evidence>
<dbReference type="Pfam" id="PF09848">
    <property type="entry name" value="SLFN-g3_helicase"/>
    <property type="match status" value="1"/>
</dbReference>
<dbReference type="CDD" id="cd00009">
    <property type="entry name" value="AAA"/>
    <property type="match status" value="1"/>
</dbReference>
<proteinExistence type="predicted"/>
<gene>
    <name evidence="3" type="ORF">FA014_02915</name>
</gene>
<accession>A0A7Z8K1K8</accession>
<feature type="domain" description="AAA+ ATPase" evidence="2">
    <location>
        <begin position="262"/>
        <end position="392"/>
    </location>
</feature>
<protein>
    <submittedName>
        <fullName evidence="3">DUF2075 domain-containing protein</fullName>
    </submittedName>
</protein>
<dbReference type="InterPro" id="IPR027417">
    <property type="entry name" value="P-loop_NTPase"/>
</dbReference>
<dbReference type="SUPFAM" id="SSF52540">
    <property type="entry name" value="P-loop containing nucleoside triphosphate hydrolases"/>
    <property type="match status" value="1"/>
</dbReference>
<evidence type="ECO:0000313" key="3">
    <source>
        <dbReference type="EMBL" id="TKR26967.1"/>
    </source>
</evidence>
<reference evidence="3 4" key="1">
    <citation type="submission" date="2019-05" db="EMBL/GenBank/DDBJ databases">
        <title>Genome sequence of Cellulomonas hominis strain CS1.</title>
        <authorList>
            <person name="Belmont J."/>
            <person name="Maclea K.S."/>
        </authorList>
    </citation>
    <scope>NUCLEOTIDE SEQUENCE [LARGE SCALE GENOMIC DNA]</scope>
    <source>
        <strain evidence="3 4">CS1</strain>
    </source>
</reference>
<dbReference type="InterPro" id="IPR018647">
    <property type="entry name" value="SLFN_3-like_DNA/RNA_helicase"/>
</dbReference>
<evidence type="ECO:0000259" key="2">
    <source>
        <dbReference type="SMART" id="SM00382"/>
    </source>
</evidence>
<dbReference type="EMBL" id="SZYE01000010">
    <property type="protein sequence ID" value="TKR26967.1"/>
    <property type="molecule type" value="Genomic_DNA"/>
</dbReference>
<evidence type="ECO:0000313" key="4">
    <source>
        <dbReference type="Proteomes" id="UP000308121"/>
    </source>
</evidence>
<feature type="region of interest" description="Disordered" evidence="1">
    <location>
        <begin position="625"/>
        <end position="649"/>
    </location>
</feature>
<comment type="caution">
    <text evidence="3">The sequence shown here is derived from an EMBL/GenBank/DDBJ whole genome shotgun (WGS) entry which is preliminary data.</text>
</comment>
<dbReference type="AlphaFoldDB" id="A0A7Z8K1K8"/>
<sequence length="649" mass="71361">MEALRRSAAELIAHAGSGFSEIERALADYLSYQGVGRPGESERRSWRASLAALADDLRAAGLQDVEVLMEQRLPMTSKRADVVLAGVHPRSGDPSYVVIELKQWSRAHSWNGSLTLLDVDGARYRPVLHPALQVDGYVDYLRDFVAVLAPSPKSVVGAAYLHNASEAGVVALRAPGVGAASRLFTGQRRTDFHDFLRSRLAPTSGVQAADVLLSSRIAPSRQLLAVAADEIRQREQFRLLDEQRVAYELVMDTVRAASREDAKTVVVVAGGPGSGKSVIALSLLGQLAREGRTVTHGTGSRSFTQTLRNVAGKGSPRTRNLFAYFNSFMTAERNGLDVLILDEAHRLRTTSVNRYTRKEVRAVARPQVDELFDAARTPVFLLDQHQVVRPGEMGSVREIREHAERRGLQVLEVDLHGQFRSGGSEAWIAWILRLLGLEAGGPAVWPGDDRFAVEVAESPSDLEQRLRAKQEAGLNARMTAGYCWPWSDPRSDGTLVEDVRIGDWARPWNLRGDRSVGGAPPSALWATADGGFGQVGCVYTAQGFEYSWNGVILGPDLVWRDDRWVARREHNRDPDFRSRKTVDDETFDRLVRNVYKVLLTRGMVGTVLYSTDHETQEKLRSLISAGSRGRGEETGGVLEPAGVADPFVG</sequence>
<organism evidence="3 4">
    <name type="scientific">Cellulomonas hominis</name>
    <dbReference type="NCBI Taxonomy" id="156981"/>
    <lineage>
        <taxon>Bacteria</taxon>
        <taxon>Bacillati</taxon>
        <taxon>Actinomycetota</taxon>
        <taxon>Actinomycetes</taxon>
        <taxon>Micrococcales</taxon>
        <taxon>Cellulomonadaceae</taxon>
        <taxon>Cellulomonas</taxon>
    </lineage>
</organism>